<keyword evidence="2" id="KW-1185">Reference proteome</keyword>
<organism evidence="1 2">
    <name type="scientific">Alkalilimnicola ehrlichii</name>
    <dbReference type="NCBI Taxonomy" id="351052"/>
    <lineage>
        <taxon>Bacteria</taxon>
        <taxon>Pseudomonadati</taxon>
        <taxon>Pseudomonadota</taxon>
        <taxon>Gammaproteobacteria</taxon>
        <taxon>Chromatiales</taxon>
        <taxon>Ectothiorhodospiraceae</taxon>
        <taxon>Alkalilimnicola</taxon>
    </lineage>
</organism>
<dbReference type="AlphaFoldDB" id="A0A3E0X282"/>
<name>A0A3E0X282_9GAMM</name>
<sequence length="145" mass="15783">MLGVAQSGHAALNLDRLEKLDEPAMADIRGGYINRDGLHVSFSFEHLVKVNDKLEHHLQFHLPSTNLAAGPAQLAENLRNGITQSLPGGDVANAAPNLHTIIQNALDNQAIDNLRVLDIDIEGADQLARMGQNARLQPYLVEALR</sequence>
<protein>
    <submittedName>
        <fullName evidence="1">Uncharacterized protein</fullName>
    </submittedName>
</protein>
<evidence type="ECO:0000313" key="1">
    <source>
        <dbReference type="EMBL" id="RFA39597.1"/>
    </source>
</evidence>
<comment type="caution">
    <text evidence="1">The sequence shown here is derived from an EMBL/GenBank/DDBJ whole genome shotgun (WGS) entry which is preliminary data.</text>
</comment>
<dbReference type="EMBL" id="NFZW01000001">
    <property type="protein sequence ID" value="RFA39597.1"/>
    <property type="molecule type" value="Genomic_DNA"/>
</dbReference>
<proteinExistence type="predicted"/>
<accession>A0A3E0X282</accession>
<evidence type="ECO:0000313" key="2">
    <source>
        <dbReference type="Proteomes" id="UP000256763"/>
    </source>
</evidence>
<dbReference type="Proteomes" id="UP000256763">
    <property type="component" value="Unassembled WGS sequence"/>
</dbReference>
<gene>
    <name evidence="1" type="ORF">CAL65_02235</name>
</gene>
<reference evidence="2" key="1">
    <citation type="submission" date="2017-05" db="EMBL/GenBank/DDBJ databases">
        <authorList>
            <person name="Sharma S."/>
            <person name="Sidhu C."/>
            <person name="Pinnaka A.K."/>
        </authorList>
    </citation>
    <scope>NUCLEOTIDE SEQUENCE [LARGE SCALE GENOMIC DNA]</scope>
    <source>
        <strain evidence="2">AK93</strain>
    </source>
</reference>